<accession>A0A2T0QUW5</accession>
<dbReference type="GO" id="GO:0000976">
    <property type="term" value="F:transcription cis-regulatory region binding"/>
    <property type="evidence" value="ECO:0007669"/>
    <property type="project" value="TreeGrafter"/>
</dbReference>
<dbReference type="Gene3D" id="1.10.260.40">
    <property type="entry name" value="lambda repressor-like DNA-binding domains"/>
    <property type="match status" value="1"/>
</dbReference>
<keyword evidence="1" id="KW-0805">Transcription regulation</keyword>
<dbReference type="InterPro" id="IPR010982">
    <property type="entry name" value="Lambda_DNA-bd_dom_sf"/>
</dbReference>
<dbReference type="AlphaFoldDB" id="A0A2T0QUW5"/>
<evidence type="ECO:0000256" key="2">
    <source>
        <dbReference type="ARBA" id="ARBA00023125"/>
    </source>
</evidence>
<keyword evidence="2" id="KW-0238">DNA-binding</keyword>
<evidence type="ECO:0000313" key="5">
    <source>
        <dbReference type="EMBL" id="PRY08943.1"/>
    </source>
</evidence>
<keyword evidence="3" id="KW-0804">Transcription</keyword>
<name>A0A2T0QUW5_9ACTN</name>
<sequence length="96" mass="10006">MRARTNSAGKPVTIAQIAARAGVHAATVSRALADPPTSVGPDTALRIRALAVELGYVPDPAASSLRTRRSRVLGVLVPLLTDYVLARIYEGVDDGA</sequence>
<proteinExistence type="predicted"/>
<organism evidence="5 6">
    <name type="scientific">Kineococcus rhizosphaerae</name>
    <dbReference type="NCBI Taxonomy" id="559628"/>
    <lineage>
        <taxon>Bacteria</taxon>
        <taxon>Bacillati</taxon>
        <taxon>Actinomycetota</taxon>
        <taxon>Actinomycetes</taxon>
        <taxon>Kineosporiales</taxon>
        <taxon>Kineosporiaceae</taxon>
        <taxon>Kineococcus</taxon>
    </lineage>
</organism>
<feature type="domain" description="HTH lacI-type" evidence="4">
    <location>
        <begin position="12"/>
        <end position="67"/>
    </location>
</feature>
<dbReference type="EMBL" id="PVZF01000022">
    <property type="protein sequence ID" value="PRY08943.1"/>
    <property type="molecule type" value="Genomic_DNA"/>
</dbReference>
<keyword evidence="6" id="KW-1185">Reference proteome</keyword>
<dbReference type="Gene3D" id="3.40.50.2300">
    <property type="match status" value="1"/>
</dbReference>
<evidence type="ECO:0000313" key="6">
    <source>
        <dbReference type="Proteomes" id="UP000238083"/>
    </source>
</evidence>
<dbReference type="PANTHER" id="PTHR30146:SF109">
    <property type="entry name" value="HTH-TYPE TRANSCRIPTIONAL REGULATOR GALS"/>
    <property type="match status" value="1"/>
</dbReference>
<dbReference type="GO" id="GO:0003700">
    <property type="term" value="F:DNA-binding transcription factor activity"/>
    <property type="evidence" value="ECO:0007669"/>
    <property type="project" value="TreeGrafter"/>
</dbReference>
<dbReference type="InterPro" id="IPR000843">
    <property type="entry name" value="HTH_LacI"/>
</dbReference>
<dbReference type="SMART" id="SM00354">
    <property type="entry name" value="HTH_LACI"/>
    <property type="match status" value="1"/>
</dbReference>
<evidence type="ECO:0000256" key="1">
    <source>
        <dbReference type="ARBA" id="ARBA00023015"/>
    </source>
</evidence>
<evidence type="ECO:0000256" key="3">
    <source>
        <dbReference type="ARBA" id="ARBA00023163"/>
    </source>
</evidence>
<dbReference type="Pfam" id="PF00356">
    <property type="entry name" value="LacI"/>
    <property type="match status" value="1"/>
</dbReference>
<evidence type="ECO:0000259" key="4">
    <source>
        <dbReference type="PROSITE" id="PS50932"/>
    </source>
</evidence>
<dbReference type="CDD" id="cd01392">
    <property type="entry name" value="HTH_LacI"/>
    <property type="match status" value="1"/>
</dbReference>
<comment type="caution">
    <text evidence="5">The sequence shown here is derived from an EMBL/GenBank/DDBJ whole genome shotgun (WGS) entry which is preliminary data.</text>
</comment>
<dbReference type="PROSITE" id="PS50932">
    <property type="entry name" value="HTH_LACI_2"/>
    <property type="match status" value="1"/>
</dbReference>
<dbReference type="RefSeq" id="WP_211298954.1">
    <property type="nucleotide sequence ID" value="NZ_PVZF01000022.1"/>
</dbReference>
<protein>
    <submittedName>
        <fullName evidence="5">Regulatory LacI family protein</fullName>
    </submittedName>
</protein>
<reference evidence="5 6" key="1">
    <citation type="submission" date="2018-03" db="EMBL/GenBank/DDBJ databases">
        <title>Genomic Encyclopedia of Archaeal and Bacterial Type Strains, Phase II (KMG-II): from individual species to whole genera.</title>
        <authorList>
            <person name="Goeker M."/>
        </authorList>
    </citation>
    <scope>NUCLEOTIDE SEQUENCE [LARGE SCALE GENOMIC DNA]</scope>
    <source>
        <strain evidence="5 6">DSM 19711</strain>
    </source>
</reference>
<dbReference type="PANTHER" id="PTHR30146">
    <property type="entry name" value="LACI-RELATED TRANSCRIPTIONAL REPRESSOR"/>
    <property type="match status" value="1"/>
</dbReference>
<dbReference type="SUPFAM" id="SSF47413">
    <property type="entry name" value="lambda repressor-like DNA-binding domains"/>
    <property type="match status" value="1"/>
</dbReference>
<dbReference type="Proteomes" id="UP000238083">
    <property type="component" value="Unassembled WGS sequence"/>
</dbReference>
<gene>
    <name evidence="5" type="ORF">CLV37_12220</name>
</gene>